<dbReference type="Proteomes" id="UP001177670">
    <property type="component" value="Unassembled WGS sequence"/>
</dbReference>
<proteinExistence type="predicted"/>
<feature type="region of interest" description="Disordered" evidence="1">
    <location>
        <begin position="1"/>
        <end position="32"/>
    </location>
</feature>
<protein>
    <submittedName>
        <fullName evidence="2">Uncharacterized protein</fullName>
    </submittedName>
</protein>
<sequence>MIDSKSKYCKDTDQNEPDRRLKRDRDITEKDREAMMMRVDAVRQGLTRGN</sequence>
<dbReference type="EMBL" id="JAHYIQ010000015">
    <property type="protein sequence ID" value="KAK1125936.1"/>
    <property type="molecule type" value="Genomic_DNA"/>
</dbReference>
<accession>A0AA40FV50</accession>
<name>A0AA40FV50_9HYME</name>
<reference evidence="2" key="1">
    <citation type="submission" date="2021-10" db="EMBL/GenBank/DDBJ databases">
        <title>Melipona bicolor Genome sequencing and assembly.</title>
        <authorList>
            <person name="Araujo N.S."/>
            <person name="Arias M.C."/>
        </authorList>
    </citation>
    <scope>NUCLEOTIDE SEQUENCE</scope>
    <source>
        <strain evidence="2">USP_2M_L1-L4_2017</strain>
        <tissue evidence="2">Whole body</tissue>
    </source>
</reference>
<gene>
    <name evidence="2" type="ORF">K0M31_005468</name>
</gene>
<comment type="caution">
    <text evidence="2">The sequence shown here is derived from an EMBL/GenBank/DDBJ whole genome shotgun (WGS) entry which is preliminary data.</text>
</comment>
<evidence type="ECO:0000313" key="3">
    <source>
        <dbReference type="Proteomes" id="UP001177670"/>
    </source>
</evidence>
<evidence type="ECO:0000313" key="2">
    <source>
        <dbReference type="EMBL" id="KAK1125936.1"/>
    </source>
</evidence>
<keyword evidence="3" id="KW-1185">Reference proteome</keyword>
<evidence type="ECO:0000256" key="1">
    <source>
        <dbReference type="SAM" id="MobiDB-lite"/>
    </source>
</evidence>
<dbReference type="AlphaFoldDB" id="A0AA40FV50"/>
<organism evidence="2 3">
    <name type="scientific">Melipona bicolor</name>
    <dbReference type="NCBI Taxonomy" id="60889"/>
    <lineage>
        <taxon>Eukaryota</taxon>
        <taxon>Metazoa</taxon>
        <taxon>Ecdysozoa</taxon>
        <taxon>Arthropoda</taxon>
        <taxon>Hexapoda</taxon>
        <taxon>Insecta</taxon>
        <taxon>Pterygota</taxon>
        <taxon>Neoptera</taxon>
        <taxon>Endopterygota</taxon>
        <taxon>Hymenoptera</taxon>
        <taxon>Apocrita</taxon>
        <taxon>Aculeata</taxon>
        <taxon>Apoidea</taxon>
        <taxon>Anthophila</taxon>
        <taxon>Apidae</taxon>
        <taxon>Melipona</taxon>
    </lineage>
</organism>